<keyword evidence="2" id="KW-1185">Reference proteome</keyword>
<sequence length="90" mass="9732">MSMTATNMTDRIARAIHTALPGASGGNGPPDWDDLGEDARAGYRLAAHRAIGAMRIPTDEMLHEGDRRDLARDAANVWERMVFTALTVPG</sequence>
<organism evidence="1 2">
    <name type="scientific">Sphingomonas chungangi</name>
    <dbReference type="NCBI Taxonomy" id="2683589"/>
    <lineage>
        <taxon>Bacteria</taxon>
        <taxon>Pseudomonadati</taxon>
        <taxon>Pseudomonadota</taxon>
        <taxon>Alphaproteobacteria</taxon>
        <taxon>Sphingomonadales</taxon>
        <taxon>Sphingomonadaceae</taxon>
        <taxon>Sphingomonas</taxon>
    </lineage>
</organism>
<gene>
    <name evidence="1" type="ORF">HZF05_09265</name>
</gene>
<comment type="caution">
    <text evidence="1">The sequence shown here is derived from an EMBL/GenBank/DDBJ whole genome shotgun (WGS) entry which is preliminary data.</text>
</comment>
<dbReference type="RefSeq" id="WP_160365788.1">
    <property type="nucleotide sequence ID" value="NZ_JACEIB010000006.1"/>
</dbReference>
<protein>
    <submittedName>
        <fullName evidence="1">Uncharacterized protein</fullName>
    </submittedName>
</protein>
<dbReference type="EMBL" id="JACEIB010000006">
    <property type="protein sequence ID" value="MBA2934288.1"/>
    <property type="molecule type" value="Genomic_DNA"/>
</dbReference>
<evidence type="ECO:0000313" key="2">
    <source>
        <dbReference type="Proteomes" id="UP000570166"/>
    </source>
</evidence>
<accession>A0A838L9V3</accession>
<proteinExistence type="predicted"/>
<reference evidence="1 2" key="1">
    <citation type="submission" date="2020-07" db="EMBL/GenBank/DDBJ databases">
        <authorList>
            <person name="Sun Q."/>
        </authorList>
    </citation>
    <scope>NUCLEOTIDE SEQUENCE [LARGE SCALE GENOMIC DNA]</scope>
    <source>
        <strain evidence="1 2">CGMCC 1.13654</strain>
    </source>
</reference>
<dbReference type="Proteomes" id="UP000570166">
    <property type="component" value="Unassembled WGS sequence"/>
</dbReference>
<evidence type="ECO:0000313" key="1">
    <source>
        <dbReference type="EMBL" id="MBA2934288.1"/>
    </source>
</evidence>
<dbReference type="AlphaFoldDB" id="A0A838L9V3"/>
<name>A0A838L9V3_9SPHN</name>